<keyword evidence="2" id="KW-1185">Reference proteome</keyword>
<sequence length="52" mass="5878">MSPFSVYSILVDETKDSSKKEHHMKKSDATSLAQEIVKLIQKNNLDINKCIA</sequence>
<proteinExistence type="predicted"/>
<dbReference type="Proteomes" id="UP000478052">
    <property type="component" value="Unassembled WGS sequence"/>
</dbReference>
<reference evidence="1 2" key="1">
    <citation type="submission" date="2019-08" db="EMBL/GenBank/DDBJ databases">
        <title>Whole genome of Aphis craccivora.</title>
        <authorList>
            <person name="Voronova N.V."/>
            <person name="Shulinski R.S."/>
            <person name="Bandarenka Y.V."/>
            <person name="Zhorov D.G."/>
            <person name="Warner D."/>
        </authorList>
    </citation>
    <scope>NUCLEOTIDE SEQUENCE [LARGE SCALE GENOMIC DNA]</scope>
    <source>
        <strain evidence="1">180601</strain>
        <tissue evidence="1">Whole Body</tissue>
    </source>
</reference>
<feature type="non-terminal residue" evidence="1">
    <location>
        <position position="52"/>
    </location>
</feature>
<name>A0A6G0VUX0_APHCR</name>
<protein>
    <submittedName>
        <fullName evidence="1">Zinc finger MYM-type protein 1-like</fullName>
    </submittedName>
</protein>
<evidence type="ECO:0000313" key="1">
    <source>
        <dbReference type="EMBL" id="KAF0710594.1"/>
    </source>
</evidence>
<accession>A0A6G0VUX0</accession>
<dbReference type="EMBL" id="VUJU01011601">
    <property type="protein sequence ID" value="KAF0710594.1"/>
    <property type="molecule type" value="Genomic_DNA"/>
</dbReference>
<comment type="caution">
    <text evidence="1">The sequence shown here is derived from an EMBL/GenBank/DDBJ whole genome shotgun (WGS) entry which is preliminary data.</text>
</comment>
<dbReference type="AlphaFoldDB" id="A0A6G0VUX0"/>
<organism evidence="1 2">
    <name type="scientific">Aphis craccivora</name>
    <name type="common">Cowpea aphid</name>
    <dbReference type="NCBI Taxonomy" id="307492"/>
    <lineage>
        <taxon>Eukaryota</taxon>
        <taxon>Metazoa</taxon>
        <taxon>Ecdysozoa</taxon>
        <taxon>Arthropoda</taxon>
        <taxon>Hexapoda</taxon>
        <taxon>Insecta</taxon>
        <taxon>Pterygota</taxon>
        <taxon>Neoptera</taxon>
        <taxon>Paraneoptera</taxon>
        <taxon>Hemiptera</taxon>
        <taxon>Sternorrhyncha</taxon>
        <taxon>Aphidomorpha</taxon>
        <taxon>Aphidoidea</taxon>
        <taxon>Aphididae</taxon>
        <taxon>Aphidini</taxon>
        <taxon>Aphis</taxon>
        <taxon>Aphis</taxon>
    </lineage>
</organism>
<evidence type="ECO:0000313" key="2">
    <source>
        <dbReference type="Proteomes" id="UP000478052"/>
    </source>
</evidence>
<gene>
    <name evidence="1" type="ORF">FWK35_00029530</name>
</gene>